<name>A0AAD3DWN8_9CHLO</name>
<accession>A0AAD3DWN8</accession>
<proteinExistence type="predicted"/>
<protein>
    <submittedName>
        <fullName evidence="3">Uncharacterized protein</fullName>
    </submittedName>
</protein>
<evidence type="ECO:0000313" key="4">
    <source>
        <dbReference type="Proteomes" id="UP001054857"/>
    </source>
</evidence>
<organism evidence="3 4">
    <name type="scientific">Astrephomene gubernaculifera</name>
    <dbReference type="NCBI Taxonomy" id="47775"/>
    <lineage>
        <taxon>Eukaryota</taxon>
        <taxon>Viridiplantae</taxon>
        <taxon>Chlorophyta</taxon>
        <taxon>core chlorophytes</taxon>
        <taxon>Chlorophyceae</taxon>
        <taxon>CS clade</taxon>
        <taxon>Chlamydomonadales</taxon>
        <taxon>Astrephomenaceae</taxon>
        <taxon>Astrephomene</taxon>
    </lineage>
</organism>
<comment type="caution">
    <text evidence="3">The sequence shown here is derived from an EMBL/GenBank/DDBJ whole genome shotgun (WGS) entry which is preliminary data.</text>
</comment>
<feature type="coiled-coil region" evidence="1">
    <location>
        <begin position="3"/>
        <end position="30"/>
    </location>
</feature>
<evidence type="ECO:0000256" key="2">
    <source>
        <dbReference type="SAM" id="MobiDB-lite"/>
    </source>
</evidence>
<feature type="compositionally biased region" description="Basic and acidic residues" evidence="2">
    <location>
        <begin position="57"/>
        <end position="71"/>
    </location>
</feature>
<keyword evidence="1" id="KW-0175">Coiled coil</keyword>
<gene>
    <name evidence="3" type="ORF">Agub_g9854</name>
</gene>
<sequence length="106" mass="11346">MSSMAASTAMEDLRQQLEALVEQLSRLADAKRMYGSVRTTGSAVGSSRLKSTSGEGTARKQPEHSRARGGDKTGLQSSPPAKAQDINREDVGGDPRKTGLEEQQQE</sequence>
<reference evidence="3 4" key="1">
    <citation type="journal article" date="2021" name="Sci. Rep.">
        <title>Genome sequencing of the multicellular alga Astrephomene provides insights into convergent evolution of germ-soma differentiation.</title>
        <authorList>
            <person name="Yamashita S."/>
            <person name="Yamamoto K."/>
            <person name="Matsuzaki R."/>
            <person name="Suzuki S."/>
            <person name="Yamaguchi H."/>
            <person name="Hirooka S."/>
            <person name="Minakuchi Y."/>
            <person name="Miyagishima S."/>
            <person name="Kawachi M."/>
            <person name="Toyoda A."/>
            <person name="Nozaki H."/>
        </authorList>
    </citation>
    <scope>NUCLEOTIDE SEQUENCE [LARGE SCALE GENOMIC DNA]</scope>
    <source>
        <strain evidence="3 4">NIES-4017</strain>
    </source>
</reference>
<feature type="region of interest" description="Disordered" evidence="2">
    <location>
        <begin position="32"/>
        <end position="106"/>
    </location>
</feature>
<dbReference type="AlphaFoldDB" id="A0AAD3DWN8"/>
<feature type="non-terminal residue" evidence="3">
    <location>
        <position position="1"/>
    </location>
</feature>
<feature type="compositionally biased region" description="Polar residues" evidence="2">
    <location>
        <begin position="37"/>
        <end position="55"/>
    </location>
</feature>
<keyword evidence="4" id="KW-1185">Reference proteome</keyword>
<evidence type="ECO:0000313" key="3">
    <source>
        <dbReference type="EMBL" id="GFR48023.1"/>
    </source>
</evidence>
<evidence type="ECO:0000256" key="1">
    <source>
        <dbReference type="SAM" id="Coils"/>
    </source>
</evidence>
<feature type="compositionally biased region" description="Basic and acidic residues" evidence="2">
    <location>
        <begin position="85"/>
        <end position="100"/>
    </location>
</feature>
<dbReference type="Proteomes" id="UP001054857">
    <property type="component" value="Unassembled WGS sequence"/>
</dbReference>
<dbReference type="EMBL" id="BMAR01000021">
    <property type="protein sequence ID" value="GFR48023.1"/>
    <property type="molecule type" value="Genomic_DNA"/>
</dbReference>